<evidence type="ECO:0000313" key="8">
    <source>
        <dbReference type="EMBL" id="OIQ95251.1"/>
    </source>
</evidence>
<evidence type="ECO:0000256" key="3">
    <source>
        <dbReference type="ARBA" id="ARBA00022723"/>
    </source>
</evidence>
<keyword evidence="6" id="KW-0482">Metalloprotease</keyword>
<dbReference type="PANTHER" id="PTHR22726:SF1">
    <property type="entry name" value="METALLOENDOPEPTIDASE OMA1, MITOCHONDRIAL"/>
    <property type="match status" value="1"/>
</dbReference>
<dbReference type="SUPFAM" id="SSF48452">
    <property type="entry name" value="TPR-like"/>
    <property type="match status" value="1"/>
</dbReference>
<dbReference type="SMART" id="SM00028">
    <property type="entry name" value="TPR"/>
    <property type="match status" value="2"/>
</dbReference>
<dbReference type="PANTHER" id="PTHR22726">
    <property type="entry name" value="METALLOENDOPEPTIDASE OMA1"/>
    <property type="match status" value="1"/>
</dbReference>
<organism evidence="8">
    <name type="scientific">mine drainage metagenome</name>
    <dbReference type="NCBI Taxonomy" id="410659"/>
    <lineage>
        <taxon>unclassified sequences</taxon>
        <taxon>metagenomes</taxon>
        <taxon>ecological metagenomes</taxon>
    </lineage>
</organism>
<dbReference type="Gene3D" id="1.25.40.10">
    <property type="entry name" value="Tetratricopeptide repeat domain"/>
    <property type="match status" value="1"/>
</dbReference>
<feature type="domain" description="Peptidase M48" evidence="7">
    <location>
        <begin position="2"/>
        <end position="144"/>
    </location>
</feature>
<gene>
    <name evidence="8" type="primary">bepA_44</name>
    <name evidence="8" type="ORF">GALL_227290</name>
</gene>
<name>A0A1J5S0G1_9ZZZZ</name>
<reference evidence="8" key="1">
    <citation type="submission" date="2016-10" db="EMBL/GenBank/DDBJ databases">
        <title>Sequence of Gallionella enrichment culture.</title>
        <authorList>
            <person name="Poehlein A."/>
            <person name="Muehling M."/>
            <person name="Daniel R."/>
        </authorList>
    </citation>
    <scope>NUCLEOTIDE SEQUENCE</scope>
</reference>
<accession>A0A1J5S0G1</accession>
<proteinExistence type="predicted"/>
<dbReference type="InterPro" id="IPR019734">
    <property type="entry name" value="TPR_rpt"/>
</dbReference>
<keyword evidence="5" id="KW-0862">Zinc</keyword>
<evidence type="ECO:0000259" key="7">
    <source>
        <dbReference type="Pfam" id="PF01435"/>
    </source>
</evidence>
<dbReference type="EMBL" id="MLJW01000170">
    <property type="protein sequence ID" value="OIQ95251.1"/>
    <property type="molecule type" value="Genomic_DNA"/>
</dbReference>
<dbReference type="EC" id="3.4.-.-" evidence="8"/>
<evidence type="ECO:0000256" key="6">
    <source>
        <dbReference type="ARBA" id="ARBA00023049"/>
    </source>
</evidence>
<dbReference type="AlphaFoldDB" id="A0A1J5S0G1"/>
<dbReference type="InterPro" id="IPR001915">
    <property type="entry name" value="Peptidase_M48"/>
</dbReference>
<keyword evidence="2 8" id="KW-0645">Protease</keyword>
<dbReference type="PROSITE" id="PS50005">
    <property type="entry name" value="TPR"/>
    <property type="match status" value="1"/>
</dbReference>
<dbReference type="GO" id="GO:0051603">
    <property type="term" value="P:proteolysis involved in protein catabolic process"/>
    <property type="evidence" value="ECO:0007669"/>
    <property type="project" value="TreeGrafter"/>
</dbReference>
<keyword evidence="3" id="KW-0479">Metal-binding</keyword>
<evidence type="ECO:0000256" key="4">
    <source>
        <dbReference type="ARBA" id="ARBA00022801"/>
    </source>
</evidence>
<dbReference type="GO" id="GO:0004222">
    <property type="term" value="F:metalloendopeptidase activity"/>
    <property type="evidence" value="ECO:0007669"/>
    <property type="project" value="InterPro"/>
</dbReference>
<comment type="cofactor">
    <cofactor evidence="1">
        <name>Zn(2+)</name>
        <dbReference type="ChEBI" id="CHEBI:29105"/>
    </cofactor>
</comment>
<protein>
    <submittedName>
        <fullName evidence="8">Beta-barrel assembly-enhancing protease</fullName>
        <ecNumber evidence="8">3.4.-.-</ecNumber>
    </submittedName>
</protein>
<dbReference type="GO" id="GO:0046872">
    <property type="term" value="F:metal ion binding"/>
    <property type="evidence" value="ECO:0007669"/>
    <property type="project" value="UniProtKB-KW"/>
</dbReference>
<dbReference type="InterPro" id="IPR051156">
    <property type="entry name" value="Mito/Outer_Membr_Metalloprot"/>
</dbReference>
<evidence type="ECO:0000256" key="5">
    <source>
        <dbReference type="ARBA" id="ARBA00022833"/>
    </source>
</evidence>
<dbReference type="GO" id="GO:0016020">
    <property type="term" value="C:membrane"/>
    <property type="evidence" value="ECO:0007669"/>
    <property type="project" value="TreeGrafter"/>
</dbReference>
<dbReference type="Gene3D" id="3.30.2010.10">
    <property type="entry name" value="Metalloproteases ('zincins'), catalytic domain"/>
    <property type="match status" value="1"/>
</dbReference>
<evidence type="ECO:0000256" key="2">
    <source>
        <dbReference type="ARBA" id="ARBA00022670"/>
    </source>
</evidence>
<evidence type="ECO:0000256" key="1">
    <source>
        <dbReference type="ARBA" id="ARBA00001947"/>
    </source>
</evidence>
<dbReference type="Pfam" id="PF13432">
    <property type="entry name" value="TPR_16"/>
    <property type="match status" value="2"/>
</dbReference>
<keyword evidence="4 8" id="KW-0378">Hydrolase</keyword>
<comment type="caution">
    <text evidence="8">The sequence shown here is derived from an EMBL/GenBank/DDBJ whole genome shotgun (WGS) entry which is preliminary data.</text>
</comment>
<dbReference type="InterPro" id="IPR011990">
    <property type="entry name" value="TPR-like_helical_dom_sf"/>
</dbReference>
<dbReference type="Pfam" id="PF01435">
    <property type="entry name" value="Peptidase_M48"/>
    <property type="match status" value="1"/>
</dbReference>
<sequence length="424" mass="46159">MPGGKIAVNRGLLYELDSEAELAAVLGHEIVHAAARHGAKSMERGVFLQGAALAVGVLAADTHYSNLILGSGKVGMQLISTKYGRDAESEADLYGMHYMKLAGYDPSAAVTLQETFVRLSKDRNSSFLEGLFASHPPSVERVNANKVTLAQVGAGGEWGREIYAQKVGKLKATQTAYKAYDDGVKVLAKGNAKQAIKLAKQAIAGEPREARFQELLGDIALSQKNPTEALGFYKKAIQMQPDYFKPQVQCGVALVDLGRKSEAEAYFKRGNALLPNAQSYYYLGEIAEERGDLTGALQSYQAAADSDSVIGKASVERYVRLDLPNNPERYLRGMPRLDVNGNVYAIVENTSALAVSRVQLRIVRYDQRSRQPIEQSRPMFIASIAANSQAQIQVVGLRLNTEAELQSYRVVIEGVELADAQSTR</sequence>